<dbReference type="SMART" id="SM00822">
    <property type="entry name" value="PKS_KR"/>
    <property type="match status" value="1"/>
</dbReference>
<evidence type="ECO:0000313" key="5">
    <source>
        <dbReference type="Proteomes" id="UP001597417"/>
    </source>
</evidence>
<dbReference type="InterPro" id="IPR002347">
    <property type="entry name" value="SDR_fam"/>
</dbReference>
<dbReference type="InterPro" id="IPR036291">
    <property type="entry name" value="NAD(P)-bd_dom_sf"/>
</dbReference>
<proteinExistence type="inferred from homology"/>
<dbReference type="PANTHER" id="PTHR42760">
    <property type="entry name" value="SHORT-CHAIN DEHYDROGENASES/REDUCTASES FAMILY MEMBER"/>
    <property type="match status" value="1"/>
</dbReference>
<comment type="caution">
    <text evidence="4">The sequence shown here is derived from an EMBL/GenBank/DDBJ whole genome shotgun (WGS) entry which is preliminary data.</text>
</comment>
<name>A0ABW5FPD8_9PSEU</name>
<dbReference type="PROSITE" id="PS00061">
    <property type="entry name" value="ADH_SHORT"/>
    <property type="match status" value="1"/>
</dbReference>
<dbReference type="Gene3D" id="3.40.50.720">
    <property type="entry name" value="NAD(P)-binding Rossmann-like Domain"/>
    <property type="match status" value="1"/>
</dbReference>
<evidence type="ECO:0000256" key="2">
    <source>
        <dbReference type="ARBA" id="ARBA00023002"/>
    </source>
</evidence>
<evidence type="ECO:0000259" key="3">
    <source>
        <dbReference type="SMART" id="SM00822"/>
    </source>
</evidence>
<dbReference type="RefSeq" id="WP_378264120.1">
    <property type="nucleotide sequence ID" value="NZ_JBHUKR010000006.1"/>
</dbReference>
<dbReference type="InterPro" id="IPR057326">
    <property type="entry name" value="KR_dom"/>
</dbReference>
<dbReference type="PRINTS" id="PR00081">
    <property type="entry name" value="GDHRDH"/>
</dbReference>
<keyword evidence="2 4" id="KW-0560">Oxidoreductase</keyword>
<evidence type="ECO:0000256" key="1">
    <source>
        <dbReference type="ARBA" id="ARBA00006484"/>
    </source>
</evidence>
<dbReference type="EMBL" id="JBHUKR010000006">
    <property type="protein sequence ID" value="MFD2416903.1"/>
    <property type="molecule type" value="Genomic_DNA"/>
</dbReference>
<organism evidence="4 5">
    <name type="scientific">Amycolatopsis pigmentata</name>
    <dbReference type="NCBI Taxonomy" id="450801"/>
    <lineage>
        <taxon>Bacteria</taxon>
        <taxon>Bacillati</taxon>
        <taxon>Actinomycetota</taxon>
        <taxon>Actinomycetes</taxon>
        <taxon>Pseudonocardiales</taxon>
        <taxon>Pseudonocardiaceae</taxon>
        <taxon>Amycolatopsis</taxon>
    </lineage>
</organism>
<reference evidence="5" key="1">
    <citation type="journal article" date="2019" name="Int. J. Syst. Evol. Microbiol.">
        <title>The Global Catalogue of Microorganisms (GCM) 10K type strain sequencing project: providing services to taxonomists for standard genome sequencing and annotation.</title>
        <authorList>
            <consortium name="The Broad Institute Genomics Platform"/>
            <consortium name="The Broad Institute Genome Sequencing Center for Infectious Disease"/>
            <person name="Wu L."/>
            <person name="Ma J."/>
        </authorList>
    </citation>
    <scope>NUCLEOTIDE SEQUENCE [LARGE SCALE GENOMIC DNA]</scope>
    <source>
        <strain evidence="5">CGMCC 4.7645</strain>
    </source>
</reference>
<accession>A0ABW5FPD8</accession>
<protein>
    <submittedName>
        <fullName evidence="4">SDR family NAD(P)-dependent oxidoreductase</fullName>
        <ecNumber evidence="4">1.1.1.-</ecNumber>
    </submittedName>
</protein>
<dbReference type="EC" id="1.1.1.-" evidence="4"/>
<dbReference type="GO" id="GO:0016491">
    <property type="term" value="F:oxidoreductase activity"/>
    <property type="evidence" value="ECO:0007669"/>
    <property type="project" value="UniProtKB-KW"/>
</dbReference>
<dbReference type="Pfam" id="PF13561">
    <property type="entry name" value="adh_short_C2"/>
    <property type="match status" value="1"/>
</dbReference>
<dbReference type="Proteomes" id="UP001597417">
    <property type="component" value="Unassembled WGS sequence"/>
</dbReference>
<feature type="domain" description="Ketoreductase" evidence="3">
    <location>
        <begin position="6"/>
        <end position="176"/>
    </location>
</feature>
<dbReference type="InterPro" id="IPR020904">
    <property type="entry name" value="Sc_DH/Rdtase_CS"/>
</dbReference>
<dbReference type="PANTHER" id="PTHR42760:SF133">
    <property type="entry name" value="3-OXOACYL-[ACYL-CARRIER-PROTEIN] REDUCTASE"/>
    <property type="match status" value="1"/>
</dbReference>
<gene>
    <name evidence="4" type="ORF">ACFSXZ_11275</name>
</gene>
<sequence length="236" mass="25256">MTAAPPVALVTGASGTLGNRVADLLARRGIPTACHYARRNPPTCEPGIAVQADLARSDQVEAMMDEVRRRLGPVGIVVHCAAATADRLAVEQSEREWREVIEVNLVGAYRVLRCALPSMARRRFGRVVLVSSPSAIRGVPGQSAYASAKAGLLGLMRTLAAEYARRNILVNAVTPGFMDSELTTGITEQARTTLLARTLRGRPLDPDRAAEAVLFLLDNDAVTGHNLVVDGGFTLY</sequence>
<dbReference type="SUPFAM" id="SSF51735">
    <property type="entry name" value="NAD(P)-binding Rossmann-fold domains"/>
    <property type="match status" value="1"/>
</dbReference>
<comment type="similarity">
    <text evidence="1">Belongs to the short-chain dehydrogenases/reductases (SDR) family.</text>
</comment>
<evidence type="ECO:0000313" key="4">
    <source>
        <dbReference type="EMBL" id="MFD2416903.1"/>
    </source>
</evidence>
<keyword evidence="5" id="KW-1185">Reference proteome</keyword>